<dbReference type="Proteomes" id="UP000324336">
    <property type="component" value="Unassembled WGS sequence"/>
</dbReference>
<accession>A0AB38PXS3</accession>
<gene>
    <name evidence="1" type="ORF">EPJ73_09055</name>
</gene>
<reference evidence="1 2" key="1">
    <citation type="journal article" date="1992" name="Lakartidningen">
        <title>[Penicillin V and not amoxicillin is the first choice preparation in acute otitis].</title>
        <authorList>
            <person name="Kamme C."/>
            <person name="Lundgren K."/>
            <person name="Prellner K."/>
        </authorList>
    </citation>
    <scope>NUCLEOTIDE SEQUENCE [LARGE SCALE GENOMIC DNA]</scope>
    <source>
        <strain evidence="1 2">PC4597II</strain>
    </source>
</reference>
<evidence type="ECO:0000313" key="2">
    <source>
        <dbReference type="Proteomes" id="UP000324336"/>
    </source>
</evidence>
<dbReference type="EMBL" id="SAYA01000023">
    <property type="protein sequence ID" value="TXJ24004.1"/>
    <property type="molecule type" value="Genomic_DNA"/>
</dbReference>
<protein>
    <submittedName>
        <fullName evidence="1">Uncharacterized protein</fullName>
    </submittedName>
</protein>
<name>A0AB38PXS3_9SPIR</name>
<comment type="caution">
    <text evidence="1">The sequence shown here is derived from an EMBL/GenBank/DDBJ whole genome shotgun (WGS) entry which is preliminary data.</text>
</comment>
<proteinExistence type="predicted"/>
<dbReference type="RefSeq" id="WP_147558749.1">
    <property type="nucleotide sequence ID" value="NZ_SAXV01000020.1"/>
</dbReference>
<evidence type="ECO:0000313" key="1">
    <source>
        <dbReference type="EMBL" id="TXJ24004.1"/>
    </source>
</evidence>
<organism evidence="1 2">
    <name type="scientific">Brachyspira aalborgi</name>
    <dbReference type="NCBI Taxonomy" id="29522"/>
    <lineage>
        <taxon>Bacteria</taxon>
        <taxon>Pseudomonadati</taxon>
        <taxon>Spirochaetota</taxon>
        <taxon>Spirochaetia</taxon>
        <taxon>Brachyspirales</taxon>
        <taxon>Brachyspiraceae</taxon>
        <taxon>Brachyspira</taxon>
    </lineage>
</organism>
<dbReference type="AlphaFoldDB" id="A0AB38PXS3"/>
<sequence length="217" mass="25321">MGNDENDIKYAVVSYQDTNTLDKLWKAHITRAGMNDGKEFFIRNRDNHRPEEAFKAGNDYFYFDENFDILMKAHEYRANSKYILKKYLGAVITWYKGGDFVGTYTIGGLYRTAVSKASYTALNDDGINEFMALKDKDQLELIVLNTGHHKWKREFGVNLYFAEARHSGNPNISPWIKDETRFLGQRPESFMEKIGYWFLSDIGNFLFVKGDREVTRK</sequence>